<feature type="transmembrane region" description="Helical" evidence="1">
    <location>
        <begin position="94"/>
        <end position="112"/>
    </location>
</feature>
<dbReference type="AlphaFoldDB" id="A0A0G0PQ57"/>
<feature type="transmembrane region" description="Helical" evidence="1">
    <location>
        <begin position="7"/>
        <end position="29"/>
    </location>
</feature>
<keyword evidence="1" id="KW-1133">Transmembrane helix</keyword>
<organism evidence="2 3">
    <name type="scientific">Candidatus Woesebacteria bacterium GW2011_GWB1_39_10</name>
    <dbReference type="NCBI Taxonomy" id="1618572"/>
    <lineage>
        <taxon>Bacteria</taxon>
        <taxon>Candidatus Woeseibacteriota</taxon>
    </lineage>
</organism>
<dbReference type="STRING" id="1618572.UT17_C0007G0022"/>
<dbReference type="Proteomes" id="UP000034774">
    <property type="component" value="Unassembled WGS sequence"/>
</dbReference>
<feature type="transmembrane region" description="Helical" evidence="1">
    <location>
        <begin position="383"/>
        <end position="400"/>
    </location>
</feature>
<reference evidence="2 3" key="1">
    <citation type="journal article" date="2015" name="Nature">
        <title>rRNA introns, odd ribosomes, and small enigmatic genomes across a large radiation of phyla.</title>
        <authorList>
            <person name="Brown C.T."/>
            <person name="Hug L.A."/>
            <person name="Thomas B.C."/>
            <person name="Sharon I."/>
            <person name="Castelle C.J."/>
            <person name="Singh A."/>
            <person name="Wilkins M.J."/>
            <person name="Williams K.H."/>
            <person name="Banfield J.F."/>
        </authorList>
    </citation>
    <scope>NUCLEOTIDE SEQUENCE [LARGE SCALE GENOMIC DNA]</scope>
</reference>
<protein>
    <recommendedName>
        <fullName evidence="4">Membrane protein 6-pyruvoyl-tetrahydropterin synthase-related domain-containing protein</fullName>
    </recommendedName>
</protein>
<proteinExistence type="predicted"/>
<evidence type="ECO:0000256" key="1">
    <source>
        <dbReference type="SAM" id="Phobius"/>
    </source>
</evidence>
<feature type="transmembrane region" description="Helical" evidence="1">
    <location>
        <begin position="217"/>
        <end position="237"/>
    </location>
</feature>
<feature type="transmembrane region" description="Helical" evidence="1">
    <location>
        <begin position="356"/>
        <end position="376"/>
    </location>
</feature>
<feature type="transmembrane region" description="Helical" evidence="1">
    <location>
        <begin position="56"/>
        <end position="82"/>
    </location>
</feature>
<evidence type="ECO:0000313" key="3">
    <source>
        <dbReference type="Proteomes" id="UP000034774"/>
    </source>
</evidence>
<accession>A0A0G0PQ57</accession>
<feature type="transmembrane region" description="Helical" evidence="1">
    <location>
        <begin position="186"/>
        <end position="205"/>
    </location>
</feature>
<feature type="transmembrane region" description="Helical" evidence="1">
    <location>
        <begin position="144"/>
        <end position="163"/>
    </location>
</feature>
<keyword evidence="1" id="KW-0472">Membrane</keyword>
<feature type="transmembrane region" description="Helical" evidence="1">
    <location>
        <begin position="288"/>
        <end position="305"/>
    </location>
</feature>
<name>A0A0G0PQ57_9BACT</name>
<comment type="caution">
    <text evidence="2">The sequence shown here is derived from an EMBL/GenBank/DDBJ whole genome shotgun (WGS) entry which is preliminary data.</text>
</comment>
<evidence type="ECO:0000313" key="2">
    <source>
        <dbReference type="EMBL" id="KKQ91496.1"/>
    </source>
</evidence>
<feature type="transmembrane region" description="Helical" evidence="1">
    <location>
        <begin position="667"/>
        <end position="691"/>
    </location>
</feature>
<gene>
    <name evidence="2" type="ORF">UT17_C0007G0022</name>
</gene>
<evidence type="ECO:0008006" key="4">
    <source>
        <dbReference type="Google" id="ProtNLM"/>
    </source>
</evidence>
<dbReference type="EMBL" id="LBVU01000007">
    <property type="protein sequence ID" value="KKQ91496.1"/>
    <property type="molecule type" value="Genomic_DNA"/>
</dbReference>
<sequence length="696" mass="81348">MKKLRHLTSFFILALCLIVSILVYNKWFFGNDIFTWGDWGFFFKETLYDFLSLPSAWLSGFNFGIFDIGLSQYLTRFLIAFISKSLDFSIASKLVYFWSSVIISTVSVFIFVKHITKSTIAAVVGYIVYFFNTYILLINTGHFTLAISFAISPLIFLLFQNALKNRSIKYSILTGLVGFLATSYEIRAFFLTSIILFLYFVYTCVIDRPSLKDILKLSMYAILPMLIIGLLNSYWIIGIVRTPSILTSQILNRQLYGAGHVNIQRAFMLFHQSWTGDSRISWGDIQPTPPYFWIIPFLAMGGFWVNRKNREILFWGIISIIGVFLAKQTGEPFTHFYIWLYNYFPGFGAFRESSKFFFFISLSYSVLIGSLFSWLWKQKISRIFKIVILLITIMPFLYNSRPVVTGELGKLLTPRFVPEDYLILKKFIQDQPSYFRTLFTPNDSKWGYWDSIHPKLGLANLLRYDWYSLNHYKKTGLEYHALEETMSILEQSYSSKLLDQSAIKYVIIPSNDMENEEIFIYSKDVPRYEIIDRIKQLKFIKNIDIGTKELLVFENPTYRPHLYTIRDTKELLNDTTYTPVSYNKISEAEYSLLTPFESNENYLLFSEAYHQGWRIHLGQFVWWKSLVDKNYFLPGKNHLRTEFGLNKFTISKVSPDTKVTLYFFPQAWVNLGVIISVSTLGISLIILALIWQRNNH</sequence>
<feature type="transmembrane region" description="Helical" evidence="1">
    <location>
        <begin position="312"/>
        <end position="330"/>
    </location>
</feature>
<dbReference type="PATRIC" id="fig|1618572.3.peg.1133"/>
<keyword evidence="1" id="KW-0812">Transmembrane</keyword>
<feature type="transmembrane region" description="Helical" evidence="1">
    <location>
        <begin position="118"/>
        <end position="137"/>
    </location>
</feature>